<keyword evidence="9" id="KW-1185">Reference proteome</keyword>
<dbReference type="InterPro" id="IPR025662">
    <property type="entry name" value="Sigma_54_int_dom_ATP-bd_1"/>
</dbReference>
<dbReference type="InterPro" id="IPR001789">
    <property type="entry name" value="Sig_transdc_resp-reg_receiver"/>
</dbReference>
<dbReference type="AlphaFoldDB" id="G2LDL1"/>
<dbReference type="InterPro" id="IPR011006">
    <property type="entry name" value="CheY-like_superfamily"/>
</dbReference>
<dbReference type="PROSITE" id="PS50045">
    <property type="entry name" value="SIGMA54_INTERACT_4"/>
    <property type="match status" value="1"/>
</dbReference>
<dbReference type="KEGG" id="ctm:Cabther_A1725"/>
<dbReference type="Gene3D" id="3.40.50.300">
    <property type="entry name" value="P-loop containing nucleotide triphosphate hydrolases"/>
    <property type="match status" value="1"/>
</dbReference>
<dbReference type="SMART" id="SM00448">
    <property type="entry name" value="REC"/>
    <property type="match status" value="1"/>
</dbReference>
<dbReference type="PROSITE" id="PS00675">
    <property type="entry name" value="SIGMA54_INTERACT_1"/>
    <property type="match status" value="1"/>
</dbReference>
<keyword evidence="3" id="KW-0805">Transcription regulation</keyword>
<evidence type="ECO:0000259" key="6">
    <source>
        <dbReference type="PROSITE" id="PS50045"/>
    </source>
</evidence>
<dbReference type="GO" id="GO:0006355">
    <property type="term" value="P:regulation of DNA-templated transcription"/>
    <property type="evidence" value="ECO:0007669"/>
    <property type="project" value="InterPro"/>
</dbReference>
<dbReference type="Gene3D" id="3.40.50.2300">
    <property type="match status" value="1"/>
</dbReference>
<dbReference type="SMART" id="SM00382">
    <property type="entry name" value="AAA"/>
    <property type="match status" value="1"/>
</dbReference>
<dbReference type="InterPro" id="IPR003593">
    <property type="entry name" value="AAA+_ATPase"/>
</dbReference>
<keyword evidence="5" id="KW-0597">Phosphoprotein</keyword>
<dbReference type="HOGENOM" id="CLU_000445_0_6_0"/>
<name>G2LDL1_CHLTF</name>
<dbReference type="PROSITE" id="PS00688">
    <property type="entry name" value="SIGMA54_INTERACT_3"/>
    <property type="match status" value="1"/>
</dbReference>
<keyword evidence="4" id="KW-0804">Transcription</keyword>
<reference evidence="8 9" key="1">
    <citation type="journal article" date="2012" name="Environ. Microbiol.">
        <title>Complete genome of Candidatus Chloracidobacterium thermophilum, a chlorophyll-based photoheterotroph belonging to the phylum Acidobacteria.</title>
        <authorList>
            <person name="Garcia Costas A.M."/>
            <person name="Liu Z."/>
            <person name="Tomsho L.P."/>
            <person name="Schuster S.C."/>
            <person name="Ward D.M."/>
            <person name="Bryant D.A."/>
        </authorList>
    </citation>
    <scope>NUCLEOTIDE SEQUENCE [LARGE SCALE GENOMIC DNA]</scope>
    <source>
        <strain evidence="8 9">B</strain>
    </source>
</reference>
<dbReference type="Pfam" id="PF00072">
    <property type="entry name" value="Response_reg"/>
    <property type="match status" value="1"/>
</dbReference>
<feature type="modified residue" description="4-aspartylphosphate" evidence="5">
    <location>
        <position position="56"/>
    </location>
</feature>
<evidence type="ECO:0000256" key="1">
    <source>
        <dbReference type="ARBA" id="ARBA00022741"/>
    </source>
</evidence>
<dbReference type="EMBL" id="CP002514">
    <property type="protein sequence ID" value="AEP12471.1"/>
    <property type="molecule type" value="Genomic_DNA"/>
</dbReference>
<dbReference type="InterPro" id="IPR002078">
    <property type="entry name" value="Sigma_54_int"/>
</dbReference>
<dbReference type="Gene3D" id="1.10.8.60">
    <property type="match status" value="1"/>
</dbReference>
<proteinExistence type="predicted"/>
<evidence type="ECO:0000256" key="5">
    <source>
        <dbReference type="PROSITE-ProRule" id="PRU00169"/>
    </source>
</evidence>
<evidence type="ECO:0000313" key="8">
    <source>
        <dbReference type="EMBL" id="AEP12471.1"/>
    </source>
</evidence>
<dbReference type="Proteomes" id="UP000006791">
    <property type="component" value="Chromosome 1"/>
</dbReference>
<evidence type="ECO:0000256" key="3">
    <source>
        <dbReference type="ARBA" id="ARBA00023015"/>
    </source>
</evidence>
<protein>
    <submittedName>
        <fullName evidence="8">Two component, sigma54 specific, transcriptional regulator, Fis family</fullName>
    </submittedName>
</protein>
<dbReference type="STRING" id="981222.Cabther_A1725"/>
<dbReference type="InterPro" id="IPR058031">
    <property type="entry name" value="AAA_lid_NorR"/>
</dbReference>
<keyword evidence="1" id="KW-0547">Nucleotide-binding</keyword>
<feature type="domain" description="Sigma-54 factor interaction" evidence="6">
    <location>
        <begin position="146"/>
        <end position="375"/>
    </location>
</feature>
<evidence type="ECO:0000256" key="2">
    <source>
        <dbReference type="ARBA" id="ARBA00022840"/>
    </source>
</evidence>
<evidence type="ECO:0000259" key="7">
    <source>
        <dbReference type="PROSITE" id="PS50110"/>
    </source>
</evidence>
<dbReference type="InterPro" id="IPR027417">
    <property type="entry name" value="P-loop_NTPase"/>
</dbReference>
<evidence type="ECO:0000256" key="4">
    <source>
        <dbReference type="ARBA" id="ARBA00023163"/>
    </source>
</evidence>
<dbReference type="OrthoDB" id="9803970at2"/>
<sequence>MATAPADILIVEDKDALRQMWRLTLERAGYGVVEAADLKQARQALRRQPPTVVLTDLRLPDGTGLEVLRAAKSLDPDVPVVVLTAYGSIEEAVAAMKDGAEDFLQKPVDPDHLLLVLERLVETHRLRRACLLMREEYARRYGFPRIIGDSPAMQQVGQQLQRVAPTETTVLLLGESGTGKELFARAIHHLSHRRQAPFVAINCAAIPETLVENELFGHEKGAFTGADGRQVGKFELARGGTLFLDEIGELPLAVQSKFLRALESRTITRIGGGQEIGVDVRVVAATNRDLAAAVAARTFREDLYYRLAVFTLEIPPLRERREDIPALANYFAEKYGREIRRRRVTLSPAALKALQDYDFPGNIRELENCIERACILCEGTTLEPEDLRLPTATSPAGRRRRS</sequence>
<dbReference type="RefSeq" id="WP_014100208.1">
    <property type="nucleotide sequence ID" value="NC_016024.1"/>
</dbReference>
<dbReference type="Pfam" id="PF25601">
    <property type="entry name" value="AAA_lid_14"/>
    <property type="match status" value="1"/>
</dbReference>
<dbReference type="SUPFAM" id="SSF52172">
    <property type="entry name" value="CheY-like"/>
    <property type="match status" value="1"/>
</dbReference>
<dbReference type="PANTHER" id="PTHR32071">
    <property type="entry name" value="TRANSCRIPTIONAL REGULATORY PROTEIN"/>
    <property type="match status" value="1"/>
</dbReference>
<dbReference type="GO" id="GO:0000160">
    <property type="term" value="P:phosphorelay signal transduction system"/>
    <property type="evidence" value="ECO:0007669"/>
    <property type="project" value="InterPro"/>
</dbReference>
<accession>G2LDL1</accession>
<dbReference type="InterPro" id="IPR025944">
    <property type="entry name" value="Sigma_54_int_dom_CS"/>
</dbReference>
<gene>
    <name evidence="8" type="ordered locus">Cabther_A1725</name>
</gene>
<dbReference type="FunFam" id="3.40.50.300:FF:000006">
    <property type="entry name" value="DNA-binding transcriptional regulator NtrC"/>
    <property type="match status" value="1"/>
</dbReference>
<feature type="domain" description="Response regulatory" evidence="7">
    <location>
        <begin position="7"/>
        <end position="121"/>
    </location>
</feature>
<organism evidence="8 9">
    <name type="scientific">Chloracidobacterium thermophilum (strain B)</name>
    <dbReference type="NCBI Taxonomy" id="981222"/>
    <lineage>
        <taxon>Bacteria</taxon>
        <taxon>Pseudomonadati</taxon>
        <taxon>Acidobacteriota</taxon>
        <taxon>Terriglobia</taxon>
        <taxon>Terriglobales</taxon>
        <taxon>Acidobacteriaceae</taxon>
        <taxon>Chloracidobacterium</taxon>
    </lineage>
</organism>
<dbReference type="Pfam" id="PF00158">
    <property type="entry name" value="Sigma54_activat"/>
    <property type="match status" value="1"/>
</dbReference>
<dbReference type="SUPFAM" id="SSF52540">
    <property type="entry name" value="P-loop containing nucleoside triphosphate hydrolases"/>
    <property type="match status" value="1"/>
</dbReference>
<dbReference type="CDD" id="cd00009">
    <property type="entry name" value="AAA"/>
    <property type="match status" value="1"/>
</dbReference>
<keyword evidence="2" id="KW-0067">ATP-binding</keyword>
<dbReference type="PROSITE" id="PS50110">
    <property type="entry name" value="RESPONSE_REGULATORY"/>
    <property type="match status" value="1"/>
</dbReference>
<evidence type="ECO:0000313" key="9">
    <source>
        <dbReference type="Proteomes" id="UP000006791"/>
    </source>
</evidence>
<dbReference type="GO" id="GO:0005524">
    <property type="term" value="F:ATP binding"/>
    <property type="evidence" value="ECO:0007669"/>
    <property type="project" value="UniProtKB-KW"/>
</dbReference>